<proteinExistence type="predicted"/>
<dbReference type="OrthoDB" id="529448at2"/>
<gene>
    <name evidence="2" type="ORF">FGD71_033620</name>
</gene>
<dbReference type="RefSeq" id="WP_119104358.1">
    <property type="nucleotide sequence ID" value="NZ_QXMJ01000181.1"/>
</dbReference>
<keyword evidence="1" id="KW-0472">Membrane</keyword>
<dbReference type="EMBL" id="VCHX02000181">
    <property type="protein sequence ID" value="TPQ17957.1"/>
    <property type="molecule type" value="Genomic_DNA"/>
</dbReference>
<dbReference type="Proteomes" id="UP000317378">
    <property type="component" value="Unassembled WGS sequence"/>
</dbReference>
<keyword evidence="3" id="KW-1185">Reference proteome</keyword>
<feature type="transmembrane region" description="Helical" evidence="1">
    <location>
        <begin position="20"/>
        <end position="43"/>
    </location>
</feature>
<organism evidence="2 3">
    <name type="scientific">Streptomyces sporangiiformans</name>
    <dbReference type="NCBI Taxonomy" id="2315329"/>
    <lineage>
        <taxon>Bacteria</taxon>
        <taxon>Bacillati</taxon>
        <taxon>Actinomycetota</taxon>
        <taxon>Actinomycetes</taxon>
        <taxon>Kitasatosporales</taxon>
        <taxon>Streptomycetaceae</taxon>
        <taxon>Streptomyces</taxon>
    </lineage>
</organism>
<evidence type="ECO:0000313" key="3">
    <source>
        <dbReference type="Proteomes" id="UP000317378"/>
    </source>
</evidence>
<protein>
    <submittedName>
        <fullName evidence="2">Uncharacterized protein</fullName>
    </submittedName>
</protein>
<comment type="caution">
    <text evidence="2">The sequence shown here is derived from an EMBL/GenBank/DDBJ whole genome shotgun (WGS) entry which is preliminary data.</text>
</comment>
<reference evidence="2 3" key="1">
    <citation type="submission" date="2019-06" db="EMBL/GenBank/DDBJ databases">
        <title>Streptomyces sporangiiformans sp. nov., a novel actinomycete isolated from soil in Mount Song.</title>
        <authorList>
            <person name="Han L."/>
        </authorList>
    </citation>
    <scope>NUCLEOTIDE SEQUENCE [LARGE SCALE GENOMIC DNA]</scope>
    <source>
        <strain evidence="2 3">NEAU-SSA 1</strain>
    </source>
</reference>
<sequence length="316" mass="34368">MNTLLEVGLGSAERILGSRFLIAVLLPVLLAAGSSGLAALAATDHTPGDALRAWQQYSASGQLMAALWILLGLIAAAYVLALFHLPLLRLLEGYWPQTALLRGLARRRAERQRSRARAGWDRVRELHDAGERTGGSTLAAQLLMAYPPPPRLEQGCLPTALGNRLRAAEYYPLERYGIDAVVIWSRLRPLLPPEATDRVTSARTALDGAISLLGLSAAFGTVWPVVLLLRGGHATLAALTLLAWPVAWAAHRASLQAATAYGQEVRVVFDLHRRALLRHLELDVPDDPAAERLLWDDLAQFYLRNVPFAGSGRLSP</sequence>
<evidence type="ECO:0000256" key="1">
    <source>
        <dbReference type="SAM" id="Phobius"/>
    </source>
</evidence>
<accession>A0A505D576</accession>
<keyword evidence="1" id="KW-0812">Transmembrane</keyword>
<feature type="transmembrane region" description="Helical" evidence="1">
    <location>
        <begin position="63"/>
        <end position="83"/>
    </location>
</feature>
<dbReference type="AlphaFoldDB" id="A0A505D576"/>
<keyword evidence="1" id="KW-1133">Transmembrane helix</keyword>
<evidence type="ECO:0000313" key="2">
    <source>
        <dbReference type="EMBL" id="TPQ17957.1"/>
    </source>
</evidence>
<name>A0A505D576_9ACTN</name>